<dbReference type="Pfam" id="PF20681">
    <property type="entry name" value="DUF6818"/>
    <property type="match status" value="1"/>
</dbReference>
<reference evidence="3 4" key="1">
    <citation type="submission" date="2018-09" db="EMBL/GenBank/DDBJ databases">
        <title>Genomic investigation of the strawberry pathogen Phytophthora fragariae indicates pathogenicity is determined by transcriptional variation in three key races.</title>
        <authorList>
            <person name="Adams T.M."/>
            <person name="Armitage A.D."/>
            <person name="Sobczyk M.K."/>
            <person name="Bates H.J."/>
            <person name="Dunwell J.M."/>
            <person name="Nellist C.F."/>
            <person name="Harrison R.J."/>
        </authorList>
    </citation>
    <scope>NUCLEOTIDE SEQUENCE [LARGE SCALE GENOMIC DNA]</scope>
    <source>
        <strain evidence="3 4">SCRP249</strain>
    </source>
</reference>
<dbReference type="PANTHER" id="PTHR34409">
    <property type="entry name" value="SET DOMAIN-CONTAINING PROTEIN"/>
    <property type="match status" value="1"/>
</dbReference>
<comment type="caution">
    <text evidence="3">The sequence shown here is derived from an EMBL/GenBank/DDBJ whole genome shotgun (WGS) entry which is preliminary data.</text>
</comment>
<dbReference type="InterPro" id="IPR049203">
    <property type="entry name" value="DUF6818"/>
</dbReference>
<feature type="region of interest" description="Disordered" evidence="1">
    <location>
        <begin position="87"/>
        <end position="114"/>
    </location>
</feature>
<dbReference type="Proteomes" id="UP000429607">
    <property type="component" value="Unassembled WGS sequence"/>
</dbReference>
<dbReference type="AlphaFoldDB" id="A0A6A3IAY7"/>
<proteinExistence type="predicted"/>
<feature type="domain" description="DUF6818" evidence="2">
    <location>
        <begin position="31"/>
        <end position="79"/>
    </location>
</feature>
<sequence length="114" mass="12795">MTKAAKTKTKGKNFTKSEITRMLDVVEAILPFGAEQWQNAASQFNTNIPAGWTERDGDSLKRKFQKLVRVPKPTGKKYMLHDNFSDEEFEEGDPDHGTMNADVEAANTVPMTDC</sequence>
<protein>
    <recommendedName>
        <fullName evidence="2">DUF6818 domain-containing protein</fullName>
    </recommendedName>
</protein>
<name>A0A6A3IAY7_9STRA</name>
<dbReference type="PANTHER" id="PTHR34409:SF1">
    <property type="entry name" value="MYB-LIKE DOMAIN-CONTAINING PROTEIN"/>
    <property type="match status" value="1"/>
</dbReference>
<evidence type="ECO:0000313" key="4">
    <source>
        <dbReference type="Proteomes" id="UP000429607"/>
    </source>
</evidence>
<evidence type="ECO:0000313" key="3">
    <source>
        <dbReference type="EMBL" id="KAE8977905.1"/>
    </source>
</evidence>
<gene>
    <name evidence="3" type="ORF">PR001_g24998</name>
</gene>
<evidence type="ECO:0000256" key="1">
    <source>
        <dbReference type="SAM" id="MobiDB-lite"/>
    </source>
</evidence>
<dbReference type="EMBL" id="QXFV01003313">
    <property type="protein sequence ID" value="KAE8977905.1"/>
    <property type="molecule type" value="Genomic_DNA"/>
</dbReference>
<evidence type="ECO:0000259" key="2">
    <source>
        <dbReference type="Pfam" id="PF20681"/>
    </source>
</evidence>
<organism evidence="3 4">
    <name type="scientific">Phytophthora rubi</name>
    <dbReference type="NCBI Taxonomy" id="129364"/>
    <lineage>
        <taxon>Eukaryota</taxon>
        <taxon>Sar</taxon>
        <taxon>Stramenopiles</taxon>
        <taxon>Oomycota</taxon>
        <taxon>Peronosporomycetes</taxon>
        <taxon>Peronosporales</taxon>
        <taxon>Peronosporaceae</taxon>
        <taxon>Phytophthora</taxon>
    </lineage>
</organism>
<accession>A0A6A3IAY7</accession>